<evidence type="ECO:0000313" key="3">
    <source>
        <dbReference type="Proteomes" id="UP000655830"/>
    </source>
</evidence>
<name>A0A926IB35_9FIRM</name>
<dbReference type="CDD" id="cd04301">
    <property type="entry name" value="NAT_SF"/>
    <property type="match status" value="1"/>
</dbReference>
<protein>
    <submittedName>
        <fullName evidence="2">GNAT family N-acetyltransferase</fullName>
    </submittedName>
</protein>
<dbReference type="PROSITE" id="PS51186">
    <property type="entry name" value="GNAT"/>
    <property type="match status" value="1"/>
</dbReference>
<dbReference type="InterPro" id="IPR016181">
    <property type="entry name" value="Acyl_CoA_acyltransferase"/>
</dbReference>
<dbReference type="Pfam" id="PF00583">
    <property type="entry name" value="Acetyltransf_1"/>
    <property type="match status" value="1"/>
</dbReference>
<dbReference type="GO" id="GO:0016747">
    <property type="term" value="F:acyltransferase activity, transferring groups other than amino-acyl groups"/>
    <property type="evidence" value="ECO:0007669"/>
    <property type="project" value="InterPro"/>
</dbReference>
<evidence type="ECO:0000259" key="1">
    <source>
        <dbReference type="PROSITE" id="PS51186"/>
    </source>
</evidence>
<comment type="caution">
    <text evidence="2">The sequence shown here is derived from an EMBL/GenBank/DDBJ whole genome shotgun (WGS) entry which is preliminary data.</text>
</comment>
<dbReference type="Proteomes" id="UP000655830">
    <property type="component" value="Unassembled WGS sequence"/>
</dbReference>
<dbReference type="SUPFAM" id="SSF55729">
    <property type="entry name" value="Acyl-CoA N-acyltransferases (Nat)"/>
    <property type="match status" value="1"/>
</dbReference>
<proteinExistence type="predicted"/>
<dbReference type="Gene3D" id="3.40.630.30">
    <property type="match status" value="1"/>
</dbReference>
<dbReference type="RefSeq" id="WP_249334484.1">
    <property type="nucleotide sequence ID" value="NZ_JACRSY010000057.1"/>
</dbReference>
<reference evidence="2" key="1">
    <citation type="submission" date="2020-08" db="EMBL/GenBank/DDBJ databases">
        <title>Genome public.</title>
        <authorList>
            <person name="Liu C."/>
            <person name="Sun Q."/>
        </authorList>
    </citation>
    <scope>NUCLEOTIDE SEQUENCE</scope>
    <source>
        <strain evidence="2">NSJ-12</strain>
    </source>
</reference>
<organism evidence="2 3">
    <name type="scientific">Zhenhengia yiwuensis</name>
    <dbReference type="NCBI Taxonomy" id="2763666"/>
    <lineage>
        <taxon>Bacteria</taxon>
        <taxon>Bacillati</taxon>
        <taxon>Bacillota</taxon>
        <taxon>Clostridia</taxon>
        <taxon>Lachnospirales</taxon>
        <taxon>Lachnospiraceae</taxon>
        <taxon>Zhenhengia</taxon>
    </lineage>
</organism>
<dbReference type="EMBL" id="JACRSY010000057">
    <property type="protein sequence ID" value="MBC8581525.1"/>
    <property type="molecule type" value="Genomic_DNA"/>
</dbReference>
<evidence type="ECO:0000313" key="2">
    <source>
        <dbReference type="EMBL" id="MBC8581525.1"/>
    </source>
</evidence>
<keyword evidence="3" id="KW-1185">Reference proteome</keyword>
<feature type="domain" description="N-acetyltransferase" evidence="1">
    <location>
        <begin position="1"/>
        <end position="141"/>
    </location>
</feature>
<dbReference type="InterPro" id="IPR000182">
    <property type="entry name" value="GNAT_dom"/>
</dbReference>
<gene>
    <name evidence="2" type="ORF">H8718_18745</name>
</gene>
<sequence>MGASKNDTFKGTNLLNALKLMYYTLLLCFVKNHKSMGHNEVHKAYRELIKGMQKDFDGVLTLFAVKEDVRGRGLGKALLSKLSTYYSEHNTNRIYLYTDHTCNYGFYEHMGFQRLKEKRVNVLRENKESKLDVYLYGFNINNE</sequence>
<accession>A0A926IB35</accession>
<dbReference type="AlphaFoldDB" id="A0A926IB35"/>